<evidence type="ECO:0000313" key="2">
    <source>
        <dbReference type="Proteomes" id="UP000054995"/>
    </source>
</evidence>
<name>A0A0V1FZK2_TRIPS</name>
<gene>
    <name evidence="1" type="ORF">T4D_6235</name>
</gene>
<accession>A0A0V1FZK2</accession>
<dbReference type="AlphaFoldDB" id="A0A0V1FZK2"/>
<evidence type="ECO:0000313" key="1">
    <source>
        <dbReference type="EMBL" id="KRY91313.1"/>
    </source>
</evidence>
<reference evidence="1 2" key="1">
    <citation type="submission" date="2015-01" db="EMBL/GenBank/DDBJ databases">
        <title>Evolution of Trichinella species and genotypes.</title>
        <authorList>
            <person name="Korhonen P.K."/>
            <person name="Edoardo P."/>
            <person name="Giuseppe L.R."/>
            <person name="Gasser R.B."/>
        </authorList>
    </citation>
    <scope>NUCLEOTIDE SEQUENCE [LARGE SCALE GENOMIC DNA]</scope>
    <source>
        <strain evidence="1">ISS470</strain>
    </source>
</reference>
<proteinExistence type="predicted"/>
<sequence>MSFVQNRVESIQQLLELGSWRQLPKRDRPRICSRGTGFPGLSIEKRTGYRAYDETEIPSVKVLTALVENTNFSSERVLHSVCEKLLTGKARRFSLPELLDADKYEKGNSATIKRKTDINEQSTLPIRSHLGQRWIVENCETSVILSDEHPTTATVICRCHLRQPYGGCETTLAVLQQRYCIFHGKQSVKRAIQNCLCCRRNDLRLIEAKMSLDRNGLWTYT</sequence>
<dbReference type="Proteomes" id="UP000054995">
    <property type="component" value="Unassembled WGS sequence"/>
</dbReference>
<organism evidence="1 2">
    <name type="scientific">Trichinella pseudospiralis</name>
    <name type="common">Parasitic roundworm</name>
    <dbReference type="NCBI Taxonomy" id="6337"/>
    <lineage>
        <taxon>Eukaryota</taxon>
        <taxon>Metazoa</taxon>
        <taxon>Ecdysozoa</taxon>
        <taxon>Nematoda</taxon>
        <taxon>Enoplea</taxon>
        <taxon>Dorylaimia</taxon>
        <taxon>Trichinellida</taxon>
        <taxon>Trichinellidae</taxon>
        <taxon>Trichinella</taxon>
    </lineage>
</organism>
<comment type="caution">
    <text evidence="1">The sequence shown here is derived from an EMBL/GenBank/DDBJ whole genome shotgun (WGS) entry which is preliminary data.</text>
</comment>
<dbReference type="EMBL" id="JYDT01000014">
    <property type="protein sequence ID" value="KRY91313.1"/>
    <property type="molecule type" value="Genomic_DNA"/>
</dbReference>
<keyword evidence="2" id="KW-1185">Reference proteome</keyword>
<protein>
    <submittedName>
        <fullName evidence="1">Uncharacterized protein</fullName>
    </submittedName>
</protein>